<dbReference type="SMART" id="SM00033">
    <property type="entry name" value="CH"/>
    <property type="match status" value="1"/>
</dbReference>
<dbReference type="SMART" id="SM00015">
    <property type="entry name" value="IQ"/>
    <property type="match status" value="10"/>
</dbReference>
<dbReference type="CDD" id="cd21206">
    <property type="entry name" value="CH_IQGAP"/>
    <property type="match status" value="1"/>
</dbReference>
<dbReference type="Pfam" id="PF03836">
    <property type="entry name" value="RasGAP_C"/>
    <property type="match status" value="1"/>
</dbReference>
<dbReference type="PANTHER" id="PTHR14149:SF14">
    <property type="entry name" value="CALPONIN-HOMOLOGY (CH) DOMAIN-CONTAINING PROTEIN"/>
    <property type="match status" value="1"/>
</dbReference>
<feature type="region of interest" description="Disordered" evidence="2">
    <location>
        <begin position="148"/>
        <end position="214"/>
    </location>
</feature>
<dbReference type="SUPFAM" id="SSF47576">
    <property type="entry name" value="Calponin-homology domain, CH-domain"/>
    <property type="match status" value="1"/>
</dbReference>
<feature type="region of interest" description="Disordered" evidence="2">
    <location>
        <begin position="331"/>
        <end position="350"/>
    </location>
</feature>
<dbReference type="GO" id="GO:0046580">
    <property type="term" value="P:negative regulation of Ras protein signal transduction"/>
    <property type="evidence" value="ECO:0007669"/>
    <property type="project" value="TreeGrafter"/>
</dbReference>
<evidence type="ECO:0000313" key="6">
    <source>
        <dbReference type="Proteomes" id="UP000033483"/>
    </source>
</evidence>
<feature type="region of interest" description="Disordered" evidence="2">
    <location>
        <begin position="1"/>
        <end position="60"/>
    </location>
</feature>
<evidence type="ECO:0000256" key="2">
    <source>
        <dbReference type="SAM" id="MobiDB-lite"/>
    </source>
</evidence>
<feature type="region of interest" description="Disordered" evidence="2">
    <location>
        <begin position="73"/>
        <end position="110"/>
    </location>
</feature>
<reference evidence="5 6" key="1">
    <citation type="submission" date="2015-03" db="EMBL/GenBank/DDBJ databases">
        <authorList>
            <person name="Radwan O."/>
            <person name="Al-Naeli F.A."/>
            <person name="Rendon G.A."/>
            <person name="Fields C."/>
        </authorList>
    </citation>
    <scope>NUCLEOTIDE SEQUENCE [LARGE SCALE GENOMIC DNA]</scope>
    <source>
        <strain evidence="5">CR-DP1</strain>
    </source>
</reference>
<feature type="compositionally biased region" description="Low complexity" evidence="2">
    <location>
        <begin position="73"/>
        <end position="88"/>
    </location>
</feature>
<dbReference type="PROSITE" id="PS50018">
    <property type="entry name" value="RAS_GTPASE_ACTIV_2"/>
    <property type="match status" value="1"/>
</dbReference>
<gene>
    <name evidence="5" type="ORF">TD95_003772</name>
</gene>
<dbReference type="Pfam" id="PF00307">
    <property type="entry name" value="CH"/>
    <property type="match status" value="1"/>
</dbReference>
<feature type="domain" description="Ras-GAP" evidence="3">
    <location>
        <begin position="1270"/>
        <end position="1485"/>
    </location>
</feature>
<evidence type="ECO:0000259" key="3">
    <source>
        <dbReference type="PROSITE" id="PS50018"/>
    </source>
</evidence>
<dbReference type="GO" id="GO:0005096">
    <property type="term" value="F:GTPase activator activity"/>
    <property type="evidence" value="ECO:0007669"/>
    <property type="project" value="TreeGrafter"/>
</dbReference>
<keyword evidence="6" id="KW-1185">Reference proteome</keyword>
<dbReference type="EMBL" id="LAEV01000612">
    <property type="protein sequence ID" value="KKA29968.1"/>
    <property type="molecule type" value="Genomic_DNA"/>
</dbReference>
<proteinExistence type="predicted"/>
<keyword evidence="1" id="KW-0175">Coiled coil</keyword>
<evidence type="ECO:0000256" key="1">
    <source>
        <dbReference type="SAM" id="Coils"/>
    </source>
</evidence>
<dbReference type="CDD" id="cd05127">
    <property type="entry name" value="RasGAP_IQGAP_like"/>
    <property type="match status" value="1"/>
</dbReference>
<dbReference type="InterPro" id="IPR000593">
    <property type="entry name" value="RasGAP_C"/>
</dbReference>
<feature type="compositionally biased region" description="Polar residues" evidence="2">
    <location>
        <begin position="40"/>
        <end position="52"/>
    </location>
</feature>
<feature type="compositionally biased region" description="Low complexity" evidence="2">
    <location>
        <begin position="180"/>
        <end position="200"/>
    </location>
</feature>
<dbReference type="PANTHER" id="PTHR14149">
    <property type="entry name" value="RAS GTPASE-ACTIVATING PROTEIN WITH IQ MOTIF"/>
    <property type="match status" value="1"/>
</dbReference>
<dbReference type="InterPro" id="IPR001936">
    <property type="entry name" value="RasGAP_dom"/>
</dbReference>
<dbReference type="SUPFAM" id="SSF143885">
    <property type="entry name" value="RGC domain-like"/>
    <property type="match status" value="1"/>
</dbReference>
<dbReference type="Proteomes" id="UP000033483">
    <property type="component" value="Unassembled WGS sequence"/>
</dbReference>
<dbReference type="Gene3D" id="1.10.506.10">
    <property type="entry name" value="GTPase Activation - p120gap, domain 1"/>
    <property type="match status" value="1"/>
</dbReference>
<feature type="coiled-coil region" evidence="1">
    <location>
        <begin position="534"/>
        <end position="561"/>
    </location>
</feature>
<name>A0A0F4ZJA8_9PEZI</name>
<feature type="compositionally biased region" description="Low complexity" evidence="2">
    <location>
        <begin position="148"/>
        <end position="172"/>
    </location>
</feature>
<evidence type="ECO:0000259" key="4">
    <source>
        <dbReference type="PROSITE" id="PS50021"/>
    </source>
</evidence>
<accession>A0A0F4ZJA8</accession>
<dbReference type="SUPFAM" id="SSF48350">
    <property type="entry name" value="GTPase activation domain, GAP"/>
    <property type="match status" value="1"/>
</dbReference>
<protein>
    <recommendedName>
        <fullName evidence="7">Ras-GAP domain-containing protein</fullName>
    </recommendedName>
</protein>
<evidence type="ECO:0008006" key="7">
    <source>
        <dbReference type="Google" id="ProtNLM"/>
    </source>
</evidence>
<dbReference type="Gene3D" id="1.20.5.190">
    <property type="match status" value="1"/>
</dbReference>
<feature type="compositionally biased region" description="Low complexity" evidence="2">
    <location>
        <begin position="18"/>
        <end position="39"/>
    </location>
</feature>
<dbReference type="PROSITE" id="PS50021">
    <property type="entry name" value="CH"/>
    <property type="match status" value="1"/>
</dbReference>
<dbReference type="InterPro" id="IPR008936">
    <property type="entry name" value="Rho_GTPase_activation_prot"/>
</dbReference>
<organism evidence="5 6">
    <name type="scientific">Thielaviopsis punctulata</name>
    <dbReference type="NCBI Taxonomy" id="72032"/>
    <lineage>
        <taxon>Eukaryota</taxon>
        <taxon>Fungi</taxon>
        <taxon>Dikarya</taxon>
        <taxon>Ascomycota</taxon>
        <taxon>Pezizomycotina</taxon>
        <taxon>Sordariomycetes</taxon>
        <taxon>Hypocreomycetidae</taxon>
        <taxon>Microascales</taxon>
        <taxon>Ceratocystidaceae</taxon>
        <taxon>Thielaviopsis</taxon>
    </lineage>
</organism>
<dbReference type="Pfam" id="PF00612">
    <property type="entry name" value="IQ"/>
    <property type="match status" value="2"/>
</dbReference>
<dbReference type="InterPro" id="IPR000048">
    <property type="entry name" value="IQ_motif_EF-hand-BS"/>
</dbReference>
<dbReference type="GO" id="GO:0005938">
    <property type="term" value="C:cell cortex"/>
    <property type="evidence" value="ECO:0007669"/>
    <property type="project" value="TreeGrafter"/>
</dbReference>
<dbReference type="PROSITE" id="PS50096">
    <property type="entry name" value="IQ"/>
    <property type="match status" value="10"/>
</dbReference>
<sequence length="1905" mass="216072">MSTFRPPPLRSSKTMDFNSGSNNSSSNSAAPSSINGASSHSNASTTNITRNLSTTSSASSAYSSVSDFSRASVMTSSTSASSSGSAFGSHRRGKSEAAGLLTRSGSNSTSSIIDRFNGIAEQKPESTNLYKNARQSLRPLAAAPQLLPVSNVPSSASTSPTRSPIRTSPTRSAYAPSGFQQPPTSASSSASQARTPSLLSSPPPPLTPPKQKSIQERYDRGMSVDMGNLSIASRAEFSPTPTPRVGGMRPGSLMLVRSDIPGTNTANNILSPGVTSPGQNLNHTGVVEADLSILGKSTTGHLRTLSKLATAESADDLDFVPPTQEVTGLKGRRRLARADSPKKQSHNYGFGDRNWMDKQRQFLQAYEYLCHIGEAKEWIEDIIQKPIPPIVELEEKLRNGVTLAEIVMSLHPDRHYKIFDHPRLQYRHSDNIAIFFRYLDEVELPDLFRFELIDLYEKKNIPKVIYCIHALSWLLYRKGIVDFRIGNLVGQLEFEHHELEAMQKGLDKLGVNMPSFGNMGADFGVEEEPEETEEERIERELHEHEAVITDLQSQIRGALERMKLGMLMNILWDNEDWIIDLQARIRGDFARQISSYKMDMARFAISLQSVSRGFLVRRRLNRRNQILQVLEPDILELQSIVRANKARKEYEVLKANVARCSGSAIIQLQSIIRGNTARKAFYKIKNQVSLDTGATIVGLQSIIRANRARKEFNMLKSQVAKSMAPSVVNLQSMIRAQKLRREVEHLKSQFVPFEGPVRDIQSIARGFLQRKKHRATKEKTEEVTSGNIDSLQSSIRGLQLRARIASDKRALEEQTHVIIDIQAAVRAMITRGKVEKQLAQLDSFAPVFEKLQSAIRGKTARDTVKATQGKLKQHVTEVCQLQSMIRAGALRRAISEQISALESNSDAIISLQGLVRGKLARDSVAATKGELFLHSERVCQLQSFIRAGAIRKNVNETKAALAENVDAITELQAFGRAMLLRRAIALDLDSLERQAYVTTKLQGFIRGFIYRIQFNELMGEIGSHTPMVTLLQGHSRGALLRGEIADIIGQLEDEEDLILDFQSRARAFIVRANFEEKKRFFNENMQKVVKIQSFVRAKIQGEAYKSLTTGKNPPVNAVKNFVHLLNDSDFDFNEEVEFERLRKTVVQQVRQNESLQQYIDQLDIKIALLVKNKITLDEVIRHQSNYGGHAMGMIANSTMVSANQFDLKALNKNSRKKLDSYQQLFFNLQTQPQYLARLFRRIRENGTSEKEIKRIEHLMMGLFGYAQKRREEYYLLKVVCRSMQEEVDACISLPDFLRGNFFWTRLLSNYTRSPRDRKYLRDLLGPLIRENVIDDPGLDLESDPLQIYRSAISNEELRTGQPSFRHPDVPRDVAIKDPETRDLFIDHMRDLREICDQYLVALEDQYQRMPFGLRYICRQVYESLCQRFNEPPEVVLSVVTNWLWKFYLQPAVVSPENFGVIERSLSPLQKRNLSEVAKVLGQIASNRLFGGENIYLQPLNEFIDQAIQRLHHITGELINVVDAERNFDIDEFNDLYAKNKPTLYIKMADVFAIHGLVAAELTALCPNRDDALREIMHDLGSVKTNENEMTGTGSSDIQMFLTPKLHDVEDPEAQVKTLFMETKRCVLYIIRVQQGANLMDILVKPITPEDEQKWAMLLEEDFAGSSSTRGAYSDANMMDVTRMSYYELKRVALENVVRLEQMGRISQLNHYQDILNAIALDIRTKSRRRVQRQRELEGVRMTLANLHQKAKYLEQQRKSYDDYIEQAMKTLQNKKGKKRFLMPFTKQYNHQRELERSGRVPKFGSYKYSVRQLNDKGVVVGWNGVSDRDWDKINLTISCDEVGVFSIEGLRGHVQIPGATATVHIEVLLQAQFDSHQFMNLFEGSLKLNVNLLLHLLYKKFYRTQ</sequence>
<dbReference type="OrthoDB" id="775356at2759"/>
<dbReference type="InterPro" id="IPR036872">
    <property type="entry name" value="CH_dom_sf"/>
</dbReference>
<dbReference type="Pfam" id="PF00616">
    <property type="entry name" value="RasGAP"/>
    <property type="match status" value="1"/>
</dbReference>
<comment type="caution">
    <text evidence="5">The sequence shown here is derived from an EMBL/GenBank/DDBJ whole genome shotgun (WGS) entry which is preliminary data.</text>
</comment>
<dbReference type="SMART" id="SM00323">
    <property type="entry name" value="RasGAP"/>
    <property type="match status" value="1"/>
</dbReference>
<dbReference type="Gene3D" id="1.10.418.10">
    <property type="entry name" value="Calponin-like domain"/>
    <property type="match status" value="1"/>
</dbReference>
<evidence type="ECO:0000313" key="5">
    <source>
        <dbReference type="EMBL" id="KKA29968.1"/>
    </source>
</evidence>
<feature type="domain" description="Calponin-homology (CH)" evidence="4">
    <location>
        <begin position="369"/>
        <end position="475"/>
    </location>
</feature>
<dbReference type="InterPro" id="IPR001715">
    <property type="entry name" value="CH_dom"/>
</dbReference>